<dbReference type="Pfam" id="PF09664">
    <property type="entry name" value="DUF2399"/>
    <property type="match status" value="1"/>
</dbReference>
<evidence type="ECO:0000259" key="2">
    <source>
        <dbReference type="Pfam" id="PF11796"/>
    </source>
</evidence>
<reference evidence="3 4" key="1">
    <citation type="submission" date="2018-11" db="EMBL/GenBank/DDBJ databases">
        <title>The genome draft of YIM 96095.</title>
        <authorList>
            <person name="Tang S.-K."/>
            <person name="Chunyu W.-X."/>
            <person name="Feng Y.-Z."/>
        </authorList>
    </citation>
    <scope>NUCLEOTIDE SEQUENCE [LARGE SCALE GENOMIC DNA]</scope>
    <source>
        <strain evidence="3 4">YIM 96095</strain>
    </source>
</reference>
<dbReference type="Proteomes" id="UP000269198">
    <property type="component" value="Unassembled WGS sequence"/>
</dbReference>
<feature type="domain" description="Conserved hypothetical protein CHP02679 N terminus" evidence="2">
    <location>
        <begin position="35"/>
        <end position="242"/>
    </location>
</feature>
<dbReference type="AlphaFoldDB" id="A0A3N0EI81"/>
<dbReference type="NCBIfam" id="TIGR02679">
    <property type="entry name" value="TIGR02679 family protein"/>
    <property type="match status" value="1"/>
</dbReference>
<dbReference type="RefSeq" id="WP_123199471.1">
    <property type="nucleotide sequence ID" value="NZ_RJMB01000001.1"/>
</dbReference>
<feature type="domain" description="DUF2399" evidence="1">
    <location>
        <begin position="263"/>
        <end position="411"/>
    </location>
</feature>
<dbReference type="InterPro" id="IPR024465">
    <property type="entry name" value="DUF2399"/>
</dbReference>
<organism evidence="3 4">
    <name type="scientific">Halostreptopolyspora alba</name>
    <dbReference type="NCBI Taxonomy" id="2487137"/>
    <lineage>
        <taxon>Bacteria</taxon>
        <taxon>Bacillati</taxon>
        <taxon>Actinomycetota</taxon>
        <taxon>Actinomycetes</taxon>
        <taxon>Streptosporangiales</taxon>
        <taxon>Nocardiopsidaceae</taxon>
        <taxon>Halostreptopolyspora</taxon>
    </lineage>
</organism>
<evidence type="ECO:0000313" key="3">
    <source>
        <dbReference type="EMBL" id="RNL87606.1"/>
    </source>
</evidence>
<protein>
    <submittedName>
        <fullName evidence="3">TIGR02679 family protein</fullName>
    </submittedName>
</protein>
<comment type="caution">
    <text evidence="3">The sequence shown here is derived from an EMBL/GenBank/DDBJ whole genome shotgun (WGS) entry which is preliminary data.</text>
</comment>
<keyword evidence="4" id="KW-1185">Reference proteome</keyword>
<sequence length="413" mass="44080">MSPAGADRFRDPSCRRLLDAARRSLERTGGDLGRTVTVRAPSDAERRAIVGIIGTHRQPGRREIKVGLRSLDDAVRRATGHSLAGLLTEIGPPLRDRPAEHAATINSRAAAMAAAASSPLYESTEWYRTWLAEIRRDGTVGRLLSRYEGGSLATAGRVLELIEARAAKDTPITLPALAASATSDTKALNNGTTLSTLVLRALALRAGTARPTTAEERRDLWERFGVVPDDLASRVLVLNLPAAGEGLGEWLTGAARYGTPFYVTLHQLTSMPVTVASPRVYACENPAVLRRAAAELGSSAWPLLCAEGRPSAAFHRLAAAVTAGGGRLRYHGDFDWAGVAIAADVIDRHGAAPWRMSAADYLDAATTEGEHAALTGREAPTPWDPTLAEAMTEWERAVYEETVADPLMADLAG</sequence>
<accession>A0A3N0EI81</accession>
<name>A0A3N0EI81_9ACTN</name>
<dbReference type="InterPro" id="IPR024466">
    <property type="entry name" value="CHP02679_N"/>
</dbReference>
<dbReference type="OrthoDB" id="8188786at2"/>
<evidence type="ECO:0000313" key="4">
    <source>
        <dbReference type="Proteomes" id="UP000269198"/>
    </source>
</evidence>
<dbReference type="Pfam" id="PF11796">
    <property type="entry name" value="DUF3323"/>
    <property type="match status" value="1"/>
</dbReference>
<evidence type="ECO:0000259" key="1">
    <source>
        <dbReference type="Pfam" id="PF09664"/>
    </source>
</evidence>
<dbReference type="InterPro" id="IPR013495">
    <property type="entry name" value="CHP02679"/>
</dbReference>
<dbReference type="EMBL" id="RJMB01000001">
    <property type="protein sequence ID" value="RNL87606.1"/>
    <property type="molecule type" value="Genomic_DNA"/>
</dbReference>
<gene>
    <name evidence="3" type="ORF">EFW17_02020</name>
</gene>
<proteinExistence type="predicted"/>